<evidence type="ECO:0000313" key="2">
    <source>
        <dbReference type="Proteomes" id="UP000244081"/>
    </source>
</evidence>
<reference evidence="1 2" key="1">
    <citation type="submission" date="2018-04" db="EMBL/GenBank/DDBJ databases">
        <title>Genomic Encyclopedia of Archaeal and Bacterial Type Strains, Phase II (KMG-II): from individual species to whole genera.</title>
        <authorList>
            <person name="Goeker M."/>
        </authorList>
    </citation>
    <scope>NUCLEOTIDE SEQUENCE [LARGE SCALE GENOMIC DNA]</scope>
    <source>
        <strain evidence="1 2">DSM 23382</strain>
    </source>
</reference>
<evidence type="ECO:0000313" key="1">
    <source>
        <dbReference type="EMBL" id="PTW53557.1"/>
    </source>
</evidence>
<dbReference type="AlphaFoldDB" id="A0A2T5UPW3"/>
<accession>A0A2T5UPW3</accession>
<sequence>MTQSCSDTLLPDEPDFIINRLRGGDILRMELLPTGRSYWFEAPFQIVSAATVDAVCQEVDLYAEHDDLFGLLENSQTWALGSVRSILSGI</sequence>
<dbReference type="EMBL" id="QAYG01000016">
    <property type="protein sequence ID" value="PTW53557.1"/>
    <property type="molecule type" value="Genomic_DNA"/>
</dbReference>
<proteinExistence type="predicted"/>
<organism evidence="1 2">
    <name type="scientific">Breoghania corrubedonensis</name>
    <dbReference type="NCBI Taxonomy" id="665038"/>
    <lineage>
        <taxon>Bacteria</taxon>
        <taxon>Pseudomonadati</taxon>
        <taxon>Pseudomonadota</taxon>
        <taxon>Alphaproteobacteria</taxon>
        <taxon>Hyphomicrobiales</taxon>
        <taxon>Stappiaceae</taxon>
        <taxon>Breoghania</taxon>
    </lineage>
</organism>
<dbReference type="RefSeq" id="WP_107992079.1">
    <property type="nucleotide sequence ID" value="NZ_QAYG01000016.1"/>
</dbReference>
<name>A0A2T5UPW3_9HYPH</name>
<comment type="caution">
    <text evidence="1">The sequence shown here is derived from an EMBL/GenBank/DDBJ whole genome shotgun (WGS) entry which is preliminary data.</text>
</comment>
<keyword evidence="2" id="KW-1185">Reference proteome</keyword>
<gene>
    <name evidence="1" type="ORF">C8N35_11612</name>
</gene>
<dbReference type="Proteomes" id="UP000244081">
    <property type="component" value="Unassembled WGS sequence"/>
</dbReference>
<protein>
    <submittedName>
        <fullName evidence="1">Uncharacterized protein</fullName>
    </submittedName>
</protein>